<dbReference type="eggNOG" id="KOG2317">
    <property type="taxonomic scope" value="Eukaryota"/>
</dbReference>
<dbReference type="GO" id="GO:0005524">
    <property type="term" value="F:ATP binding"/>
    <property type="evidence" value="ECO:0007669"/>
    <property type="project" value="UniProtKB-KW"/>
</dbReference>
<dbReference type="SUPFAM" id="SSF52402">
    <property type="entry name" value="Adenine nucleotide alpha hydrolases-like"/>
    <property type="match status" value="1"/>
</dbReference>
<dbReference type="CDD" id="cd01994">
    <property type="entry name" value="AANH_PF0828-like"/>
    <property type="match status" value="1"/>
</dbReference>
<evidence type="ECO:0000256" key="1">
    <source>
        <dbReference type="ARBA" id="ARBA00005156"/>
    </source>
</evidence>
<evidence type="ECO:0000313" key="11">
    <source>
        <dbReference type="EMBL" id="EPX75159.1"/>
    </source>
</evidence>
<dbReference type="CDD" id="cd06156">
    <property type="entry name" value="eu_AANH_C_2"/>
    <property type="match status" value="1"/>
</dbReference>
<dbReference type="OMA" id="HCRLAQS"/>
<keyword evidence="6" id="KW-0067">ATP-binding</keyword>
<evidence type="ECO:0000256" key="5">
    <source>
        <dbReference type="ARBA" id="ARBA00022741"/>
    </source>
</evidence>
<dbReference type="GeneID" id="25033366"/>
<dbReference type="Proteomes" id="UP000016088">
    <property type="component" value="Unassembled WGS sequence"/>
</dbReference>
<evidence type="ECO:0000313" key="12">
    <source>
        <dbReference type="Proteomes" id="UP000016088"/>
    </source>
</evidence>
<dbReference type="OrthoDB" id="686384at2759"/>
<dbReference type="Pfam" id="PF01902">
    <property type="entry name" value="Diphthami_syn_2"/>
    <property type="match status" value="1"/>
</dbReference>
<sequence length="607" mass="68261">MKVVGLISGGKDSCYNLMHCVSLGHEVIALGNLYPAGGKDEIDSFMYQCVGHDIIPLYAECLNLPLYREEIRGSSIDQNLDYTYIINDETEDLYRLLKRVLECHPDLEAVSTGAILSTYQRTRVEHVCKRLGLISLSYLWQMEQTKLLNDMIQSGLQAVLIKVAAIGLTRKDLNHSLGEMQQKLLSLKNKFDLHPCGEGGEYETLVLDCPLFQKKIVLSDTHIVEHSSGEVCYLKALAHVEEKPDWKPVPLSTPLVPKENLLEDYFQSIYEKLLNDYEEYDDYEEEPVQPVPIPIREHIFKQKKGPFLVMGNVIPESRKFNSFTEEADSLFKKLEGLLAEHSYTTKDVCFIIITVSSMSLFPSLNEVYQKYFNFINPPSRSCIASSMSNDHQITLSCIAADPAEKRTLHIQGQSYWAPANIGPYSQSNSIHGVTFISGQIGLMPSIMDLQPQDTVLEAVLSLQHAERIATAMKASHYVTCLAYIKDSRDASLINKIWSDFAELKNIECPLAIALVKELPRDASVEWQLLCCSGSEDEPAPLSAIITNKTLIGSDAAWTTALLDKKGLQLESSFVHHQYPVLYSLVLNSPSSSKLLQIRFRNRFPENA</sequence>
<evidence type="ECO:0000259" key="10">
    <source>
        <dbReference type="Pfam" id="PF01902"/>
    </source>
</evidence>
<dbReference type="VEuPathDB" id="FungiDB:SOCG_04404"/>
<dbReference type="HOGENOM" id="CLU_010289_2_1_1"/>
<dbReference type="FunFam" id="3.40.50.620:FF:000145">
    <property type="entry name" value="ATP-binding domain containing protein"/>
    <property type="match status" value="1"/>
</dbReference>
<dbReference type="InterPro" id="IPR002761">
    <property type="entry name" value="Diphthami_syn_dom"/>
</dbReference>
<dbReference type="eggNOG" id="KOG2316">
    <property type="taxonomic scope" value="Eukaryota"/>
</dbReference>
<dbReference type="InterPro" id="IPR014729">
    <property type="entry name" value="Rossmann-like_a/b/a_fold"/>
</dbReference>
<evidence type="ECO:0000256" key="4">
    <source>
        <dbReference type="ARBA" id="ARBA00022598"/>
    </source>
</evidence>
<keyword evidence="5" id="KW-0547">Nucleotide-binding</keyword>
<dbReference type="EMBL" id="KE503206">
    <property type="protein sequence ID" value="EPX75159.1"/>
    <property type="molecule type" value="Genomic_DNA"/>
</dbReference>
<evidence type="ECO:0000256" key="2">
    <source>
        <dbReference type="ARBA" id="ARBA00012089"/>
    </source>
</evidence>
<dbReference type="EC" id="6.3.1.14" evidence="2"/>
<keyword evidence="4" id="KW-0436">Ligase</keyword>
<evidence type="ECO:0000256" key="7">
    <source>
        <dbReference type="ARBA" id="ARBA00029814"/>
    </source>
</evidence>
<name>S9RMK5_SCHOY</name>
<accession>S9RMK5</accession>
<dbReference type="AlphaFoldDB" id="S9RMK5"/>
<reference evidence="11 12" key="1">
    <citation type="journal article" date="2011" name="Science">
        <title>Comparative functional genomics of the fission yeasts.</title>
        <authorList>
            <person name="Rhind N."/>
            <person name="Chen Z."/>
            <person name="Yassour M."/>
            <person name="Thompson D.A."/>
            <person name="Haas B.J."/>
            <person name="Habib N."/>
            <person name="Wapinski I."/>
            <person name="Roy S."/>
            <person name="Lin M.F."/>
            <person name="Heiman D.I."/>
            <person name="Young S.K."/>
            <person name="Furuya K."/>
            <person name="Guo Y."/>
            <person name="Pidoux A."/>
            <person name="Chen H.M."/>
            <person name="Robbertse B."/>
            <person name="Goldberg J.M."/>
            <person name="Aoki K."/>
            <person name="Bayne E.H."/>
            <person name="Berlin A.M."/>
            <person name="Desjardins C.A."/>
            <person name="Dobbs E."/>
            <person name="Dukaj L."/>
            <person name="Fan L."/>
            <person name="FitzGerald M.G."/>
            <person name="French C."/>
            <person name="Gujja S."/>
            <person name="Hansen K."/>
            <person name="Keifenheim D."/>
            <person name="Levin J.Z."/>
            <person name="Mosher R.A."/>
            <person name="Mueller C.A."/>
            <person name="Pfiffner J."/>
            <person name="Priest M."/>
            <person name="Russ C."/>
            <person name="Smialowska A."/>
            <person name="Swoboda P."/>
            <person name="Sykes S.M."/>
            <person name="Vaughn M."/>
            <person name="Vengrova S."/>
            <person name="Yoder R."/>
            <person name="Zeng Q."/>
            <person name="Allshire R."/>
            <person name="Baulcombe D."/>
            <person name="Birren B.W."/>
            <person name="Brown W."/>
            <person name="Ekwall K."/>
            <person name="Kellis M."/>
            <person name="Leatherwood J."/>
            <person name="Levin H."/>
            <person name="Margalit H."/>
            <person name="Martienssen R."/>
            <person name="Nieduszynski C.A."/>
            <person name="Spatafora J.W."/>
            <person name="Friedman N."/>
            <person name="Dalgaard J.Z."/>
            <person name="Baumann P."/>
            <person name="Niki H."/>
            <person name="Regev A."/>
            <person name="Nusbaum C."/>
        </authorList>
    </citation>
    <scope>NUCLEOTIDE SEQUENCE [LARGE SCALE GENOMIC DNA]</scope>
    <source>
        <strain evidence="12">yFS286</strain>
    </source>
</reference>
<dbReference type="GO" id="GO:0017178">
    <property type="term" value="F:diphthine-ammonia ligase activity"/>
    <property type="evidence" value="ECO:0007669"/>
    <property type="project" value="UniProtKB-EC"/>
</dbReference>
<dbReference type="RefSeq" id="XP_013017604.1">
    <property type="nucleotide sequence ID" value="XM_013162150.1"/>
</dbReference>
<dbReference type="PANTHER" id="PTHR12196:SF2">
    <property type="entry name" value="DIPHTHINE--AMMONIA LIGASE"/>
    <property type="match status" value="1"/>
</dbReference>
<dbReference type="CDD" id="cd06155">
    <property type="entry name" value="eu_AANH_C_1"/>
    <property type="match status" value="1"/>
</dbReference>
<dbReference type="InterPro" id="IPR035959">
    <property type="entry name" value="RutC-like_sf"/>
</dbReference>
<proteinExistence type="predicted"/>
<gene>
    <name evidence="11" type="ORF">SOCG_04404</name>
</gene>
<dbReference type="Gene3D" id="3.40.50.620">
    <property type="entry name" value="HUPs"/>
    <property type="match status" value="1"/>
</dbReference>
<evidence type="ECO:0000256" key="9">
    <source>
        <dbReference type="ARBA" id="ARBA00048108"/>
    </source>
</evidence>
<dbReference type="InterPro" id="IPR030662">
    <property type="entry name" value="DPH6/MJ0570"/>
</dbReference>
<protein>
    <recommendedName>
        <fullName evidence="3">Diphthine--ammonia ligase</fullName>
        <ecNumber evidence="2">6.3.1.14</ecNumber>
    </recommendedName>
    <alternativeName>
        <fullName evidence="7">Diphthamide synthase</fullName>
    </alternativeName>
    <alternativeName>
        <fullName evidence="8">Diphthamide synthetase</fullName>
    </alternativeName>
</protein>
<dbReference type="InterPro" id="IPR006175">
    <property type="entry name" value="YjgF/YER057c/UK114"/>
</dbReference>
<feature type="domain" description="Diphthamide synthase" evidence="10">
    <location>
        <begin position="1"/>
        <end position="234"/>
    </location>
</feature>
<dbReference type="GO" id="GO:0017183">
    <property type="term" value="P:protein histidyl modification to diphthamide"/>
    <property type="evidence" value="ECO:0007669"/>
    <property type="project" value="TreeGrafter"/>
</dbReference>
<evidence type="ECO:0000256" key="6">
    <source>
        <dbReference type="ARBA" id="ARBA00022840"/>
    </source>
</evidence>
<comment type="pathway">
    <text evidence="1">Protein modification; peptidyl-diphthamide biosynthesis.</text>
</comment>
<dbReference type="NCBIfam" id="TIGR00290">
    <property type="entry name" value="MJ0570_dom"/>
    <property type="match status" value="1"/>
</dbReference>
<evidence type="ECO:0000256" key="3">
    <source>
        <dbReference type="ARBA" id="ARBA00018426"/>
    </source>
</evidence>
<dbReference type="SUPFAM" id="SSF55298">
    <property type="entry name" value="YjgF-like"/>
    <property type="match status" value="2"/>
</dbReference>
<dbReference type="Gene3D" id="3.90.1490.10">
    <property type="entry name" value="putative n-type atp pyrophosphatase, domain 2"/>
    <property type="match status" value="1"/>
</dbReference>
<dbReference type="Pfam" id="PF01042">
    <property type="entry name" value="Ribonuc_L-PSP"/>
    <property type="match status" value="1"/>
</dbReference>
<dbReference type="Gene3D" id="3.30.1330.40">
    <property type="entry name" value="RutC-like"/>
    <property type="match status" value="2"/>
</dbReference>
<evidence type="ECO:0000256" key="8">
    <source>
        <dbReference type="ARBA" id="ARBA00031552"/>
    </source>
</evidence>
<comment type="catalytic activity">
    <reaction evidence="9">
        <text>diphthine-[translation elongation factor 2] + NH4(+) + ATP = diphthamide-[translation elongation factor 2] + AMP + diphosphate + H(+)</text>
        <dbReference type="Rhea" id="RHEA:19753"/>
        <dbReference type="Rhea" id="RHEA-COMP:10172"/>
        <dbReference type="Rhea" id="RHEA-COMP:10174"/>
        <dbReference type="ChEBI" id="CHEBI:15378"/>
        <dbReference type="ChEBI" id="CHEBI:16692"/>
        <dbReference type="ChEBI" id="CHEBI:28938"/>
        <dbReference type="ChEBI" id="CHEBI:30616"/>
        <dbReference type="ChEBI" id="CHEBI:33019"/>
        <dbReference type="ChEBI" id="CHEBI:82696"/>
        <dbReference type="ChEBI" id="CHEBI:456215"/>
        <dbReference type="EC" id="6.3.1.14"/>
    </reaction>
</comment>
<keyword evidence="12" id="KW-1185">Reference proteome</keyword>
<dbReference type="FunFam" id="3.90.1490.10:FF:000001">
    <property type="entry name" value="Diphthine--ammonia ligase"/>
    <property type="match status" value="1"/>
</dbReference>
<dbReference type="PANTHER" id="PTHR12196">
    <property type="entry name" value="DOMAIN OF UNKNOWN FUNCTION 71 DUF71 -CONTAINING PROTEIN"/>
    <property type="match status" value="1"/>
</dbReference>
<organism evidence="11 12">
    <name type="scientific">Schizosaccharomyces octosporus (strain yFS286)</name>
    <name type="common">Fission yeast</name>
    <name type="synonym">Octosporomyces octosporus</name>
    <dbReference type="NCBI Taxonomy" id="483514"/>
    <lineage>
        <taxon>Eukaryota</taxon>
        <taxon>Fungi</taxon>
        <taxon>Dikarya</taxon>
        <taxon>Ascomycota</taxon>
        <taxon>Taphrinomycotina</taxon>
        <taxon>Schizosaccharomycetes</taxon>
        <taxon>Schizosaccharomycetales</taxon>
        <taxon>Schizosaccharomycetaceae</taxon>
        <taxon>Schizosaccharomyces</taxon>
    </lineage>
</organism>